<gene>
    <name evidence="2" type="ORF">J2S42_002843</name>
</gene>
<sequence length="29" mass="3015">MEYDVPGWLGWVIAGVGVLVLTASAILLA</sequence>
<keyword evidence="1" id="KW-0472">Membrane</keyword>
<keyword evidence="3" id="KW-1185">Reference proteome</keyword>
<dbReference type="EMBL" id="JAUSUZ010000001">
    <property type="protein sequence ID" value="MDQ0366174.1"/>
    <property type="molecule type" value="Genomic_DNA"/>
</dbReference>
<keyword evidence="1" id="KW-0812">Transmembrane</keyword>
<comment type="caution">
    <text evidence="2">The sequence shown here is derived from an EMBL/GenBank/DDBJ whole genome shotgun (WGS) entry which is preliminary data.</text>
</comment>
<dbReference type="AlphaFoldDB" id="A0AAE3VYN2"/>
<dbReference type="Proteomes" id="UP001240236">
    <property type="component" value="Unassembled WGS sequence"/>
</dbReference>
<proteinExistence type="predicted"/>
<organism evidence="2 3">
    <name type="scientific">Catenuloplanes indicus</name>
    <dbReference type="NCBI Taxonomy" id="137267"/>
    <lineage>
        <taxon>Bacteria</taxon>
        <taxon>Bacillati</taxon>
        <taxon>Actinomycetota</taxon>
        <taxon>Actinomycetes</taxon>
        <taxon>Micromonosporales</taxon>
        <taxon>Micromonosporaceae</taxon>
        <taxon>Catenuloplanes</taxon>
    </lineage>
</organism>
<evidence type="ECO:0000313" key="2">
    <source>
        <dbReference type="EMBL" id="MDQ0366174.1"/>
    </source>
</evidence>
<evidence type="ECO:0000313" key="3">
    <source>
        <dbReference type="Proteomes" id="UP001240236"/>
    </source>
</evidence>
<feature type="transmembrane region" description="Helical" evidence="1">
    <location>
        <begin position="6"/>
        <end position="28"/>
    </location>
</feature>
<evidence type="ECO:0000256" key="1">
    <source>
        <dbReference type="SAM" id="Phobius"/>
    </source>
</evidence>
<protein>
    <submittedName>
        <fullName evidence="2">Uncharacterized protein</fullName>
    </submittedName>
</protein>
<name>A0AAE3VYN2_9ACTN</name>
<reference evidence="2 3" key="1">
    <citation type="submission" date="2023-07" db="EMBL/GenBank/DDBJ databases">
        <title>Sequencing the genomes of 1000 actinobacteria strains.</title>
        <authorList>
            <person name="Klenk H.-P."/>
        </authorList>
    </citation>
    <scope>NUCLEOTIDE SEQUENCE [LARGE SCALE GENOMIC DNA]</scope>
    <source>
        <strain evidence="2 3">DSM 44709</strain>
    </source>
</reference>
<keyword evidence="1" id="KW-1133">Transmembrane helix</keyword>
<accession>A0AAE3VYN2</accession>